<evidence type="ECO:0000313" key="12">
    <source>
        <dbReference type="Proteomes" id="UP001337723"/>
    </source>
</evidence>
<dbReference type="PROSITE" id="PS50109">
    <property type="entry name" value="HIS_KIN"/>
    <property type="match status" value="1"/>
</dbReference>
<keyword evidence="8" id="KW-0472">Membrane</keyword>
<accession>A0AA48HAF9</accession>
<dbReference type="SMART" id="SM00387">
    <property type="entry name" value="HATPase_c"/>
    <property type="match status" value="1"/>
</dbReference>
<dbReference type="InterPro" id="IPR036890">
    <property type="entry name" value="HATPase_C_sf"/>
</dbReference>
<dbReference type="InterPro" id="IPR004358">
    <property type="entry name" value="Sig_transdc_His_kin-like_C"/>
</dbReference>
<keyword evidence="8" id="KW-1133">Transmembrane helix</keyword>
<dbReference type="InterPro" id="IPR036097">
    <property type="entry name" value="HisK_dim/P_sf"/>
</dbReference>
<dbReference type="GO" id="GO:0000155">
    <property type="term" value="F:phosphorelay sensor kinase activity"/>
    <property type="evidence" value="ECO:0007669"/>
    <property type="project" value="InterPro"/>
</dbReference>
<dbReference type="InterPro" id="IPR003661">
    <property type="entry name" value="HisK_dim/P_dom"/>
</dbReference>
<dbReference type="PROSITE" id="PS50885">
    <property type="entry name" value="HAMP"/>
    <property type="match status" value="1"/>
</dbReference>
<evidence type="ECO:0000313" key="11">
    <source>
        <dbReference type="EMBL" id="BDW84683.1"/>
    </source>
</evidence>
<comment type="subcellular location">
    <subcellularLocation>
        <location evidence="2">Membrane</location>
    </subcellularLocation>
</comment>
<dbReference type="EMBL" id="AP027266">
    <property type="protein sequence ID" value="BDW84683.1"/>
    <property type="molecule type" value="Genomic_DNA"/>
</dbReference>
<dbReference type="CDD" id="cd12912">
    <property type="entry name" value="PDC2_MCP_like"/>
    <property type="match status" value="1"/>
</dbReference>
<dbReference type="PANTHER" id="PTHR43047">
    <property type="entry name" value="TWO-COMPONENT HISTIDINE PROTEIN KINASE"/>
    <property type="match status" value="1"/>
</dbReference>
<dbReference type="AlphaFoldDB" id="A0AA48HAF9"/>
<dbReference type="FunFam" id="3.30.565.10:FF:000010">
    <property type="entry name" value="Sensor histidine kinase RcsC"/>
    <property type="match status" value="1"/>
</dbReference>
<keyword evidence="6" id="KW-0418">Kinase</keyword>
<keyword evidence="8" id="KW-0812">Transmembrane</keyword>
<evidence type="ECO:0000259" key="9">
    <source>
        <dbReference type="PROSITE" id="PS50109"/>
    </source>
</evidence>
<sequence>MVSMPDSEPKNTAPSDGMWICPETFLGKIWMFLWSLRTRVFILMLIAILSFGTGLQYWNYRMLFQNEVRLADDKHLVTAMHLAMSLSRYTRDVSLVFAHWGMEVSQADSARLAVEEHTYLTEAMDIDGFTILSADNTVEASYNLIGSDLPLPSEEVIEALRVGTNTSLHGVQISNLQRIGDDRYFILGYDLPDGQIAIGYLNVNYIKEVQERIQFGELGHAAIFDAAGVTVAHPVPAVEANMMNASGIPVVARMLNGETGVGQFFSPPMNADMIAGFTFVPETGWPVMVPQPLDELSASVEASLRTTNLFIIAVSLVLALFGWVMTRALVRPIHRFTTAGLEISKGNYLVDLPERESSSLEMWRLNQALKTMVEKIRTSNDRLQAALEIEEVENKRKSDFLIIASHELRNPLSGVVGMLSACKEMTDDPALTGYLEVADRSAMQLNTIVDEMTHYAEEQTDIAPISADSFNLGQEFSQLATIYGQQAEAAGLSFDFTPRPELDQVIVTDRYRLFQVIGNLLENAIKYTAAGGVTLDVALQPDADMMGEWLYVRVTDTGIGIEAEAMKRIFEPFFQVDGSYSRSYNGLGIGLAISKSIVDRLSGHLDCESEPGKGSSFHLHIPVQIISWR</sequence>
<evidence type="ECO:0000256" key="6">
    <source>
        <dbReference type="ARBA" id="ARBA00022777"/>
    </source>
</evidence>
<feature type="domain" description="Histidine kinase" evidence="9">
    <location>
        <begin position="403"/>
        <end position="625"/>
    </location>
</feature>
<reference evidence="11 12" key="1">
    <citation type="submission" date="2023-01" db="EMBL/GenBank/DDBJ databases">
        <title>Complete genome sequence of Roseicyclus marinus strain Dej080120_10.</title>
        <authorList>
            <person name="Ueki S."/>
            <person name="Maruyama F."/>
        </authorList>
    </citation>
    <scope>NUCLEOTIDE SEQUENCE [LARGE SCALE GENOMIC DNA]</scope>
    <source>
        <strain evidence="11 12">Dej080120_10</strain>
    </source>
</reference>
<dbReference type="InterPro" id="IPR003660">
    <property type="entry name" value="HAMP_dom"/>
</dbReference>
<dbReference type="SMART" id="SM00304">
    <property type="entry name" value="HAMP"/>
    <property type="match status" value="1"/>
</dbReference>
<dbReference type="CDD" id="cd00082">
    <property type="entry name" value="HisKA"/>
    <property type="match status" value="1"/>
</dbReference>
<dbReference type="Proteomes" id="UP001337723">
    <property type="component" value="Chromosome"/>
</dbReference>
<keyword evidence="5" id="KW-0808">Transferase</keyword>
<dbReference type="Pfam" id="PF00512">
    <property type="entry name" value="HisKA"/>
    <property type="match status" value="1"/>
</dbReference>
<dbReference type="Gene3D" id="6.10.340.10">
    <property type="match status" value="1"/>
</dbReference>
<keyword evidence="12" id="KW-1185">Reference proteome</keyword>
<gene>
    <name evidence="11" type="ORF">MACH21_08600</name>
</gene>
<dbReference type="SUPFAM" id="SSF47384">
    <property type="entry name" value="Homodimeric domain of signal transducing histidine kinase"/>
    <property type="match status" value="1"/>
</dbReference>
<dbReference type="Gene3D" id="1.10.287.130">
    <property type="match status" value="1"/>
</dbReference>
<dbReference type="CDD" id="cd06225">
    <property type="entry name" value="HAMP"/>
    <property type="match status" value="1"/>
</dbReference>
<evidence type="ECO:0000256" key="2">
    <source>
        <dbReference type="ARBA" id="ARBA00004370"/>
    </source>
</evidence>
<evidence type="ECO:0000259" key="10">
    <source>
        <dbReference type="PROSITE" id="PS50885"/>
    </source>
</evidence>
<feature type="transmembrane region" description="Helical" evidence="8">
    <location>
        <begin position="40"/>
        <end position="60"/>
    </location>
</feature>
<dbReference type="CDD" id="cd16922">
    <property type="entry name" value="HATPase_EvgS-ArcB-TorS-like"/>
    <property type="match status" value="1"/>
</dbReference>
<dbReference type="Pfam" id="PF02518">
    <property type="entry name" value="HATPase_c"/>
    <property type="match status" value="1"/>
</dbReference>
<evidence type="ECO:0000256" key="8">
    <source>
        <dbReference type="SAM" id="Phobius"/>
    </source>
</evidence>
<keyword evidence="7" id="KW-0902">Two-component regulatory system</keyword>
<organism evidence="11 12">
    <name type="scientific">Roseicyclus marinus</name>
    <dbReference type="NCBI Taxonomy" id="2161673"/>
    <lineage>
        <taxon>Bacteria</taxon>
        <taxon>Pseudomonadati</taxon>
        <taxon>Pseudomonadota</taxon>
        <taxon>Alphaproteobacteria</taxon>
        <taxon>Rhodobacterales</taxon>
        <taxon>Roseobacteraceae</taxon>
        <taxon>Roseicyclus</taxon>
    </lineage>
</organism>
<evidence type="ECO:0000256" key="5">
    <source>
        <dbReference type="ARBA" id="ARBA00022679"/>
    </source>
</evidence>
<dbReference type="Gene3D" id="3.30.450.20">
    <property type="entry name" value="PAS domain"/>
    <property type="match status" value="1"/>
</dbReference>
<dbReference type="EC" id="2.7.13.3" evidence="3"/>
<dbReference type="PRINTS" id="PR00344">
    <property type="entry name" value="BCTRLSENSOR"/>
</dbReference>
<dbReference type="InterPro" id="IPR003594">
    <property type="entry name" value="HATPase_dom"/>
</dbReference>
<evidence type="ECO:0000256" key="4">
    <source>
        <dbReference type="ARBA" id="ARBA00022553"/>
    </source>
</evidence>
<evidence type="ECO:0000256" key="1">
    <source>
        <dbReference type="ARBA" id="ARBA00000085"/>
    </source>
</evidence>
<proteinExistence type="predicted"/>
<feature type="domain" description="HAMP" evidence="10">
    <location>
        <begin position="327"/>
        <end position="381"/>
    </location>
</feature>
<evidence type="ECO:0000256" key="3">
    <source>
        <dbReference type="ARBA" id="ARBA00012438"/>
    </source>
</evidence>
<evidence type="ECO:0000256" key="7">
    <source>
        <dbReference type="ARBA" id="ARBA00023012"/>
    </source>
</evidence>
<keyword evidence="4" id="KW-0597">Phosphoprotein</keyword>
<dbReference type="Gene3D" id="3.30.565.10">
    <property type="entry name" value="Histidine kinase-like ATPase, C-terminal domain"/>
    <property type="match status" value="1"/>
</dbReference>
<name>A0AA48HAF9_9RHOB</name>
<protein>
    <recommendedName>
        <fullName evidence="3">histidine kinase</fullName>
        <ecNumber evidence="3">2.7.13.3</ecNumber>
    </recommendedName>
</protein>
<dbReference type="KEGG" id="rmai:MACH21_08600"/>
<dbReference type="InterPro" id="IPR005467">
    <property type="entry name" value="His_kinase_dom"/>
</dbReference>
<dbReference type="SUPFAM" id="SSF55874">
    <property type="entry name" value="ATPase domain of HSP90 chaperone/DNA topoisomerase II/histidine kinase"/>
    <property type="match status" value="1"/>
</dbReference>
<dbReference type="GO" id="GO:0016020">
    <property type="term" value="C:membrane"/>
    <property type="evidence" value="ECO:0007669"/>
    <property type="project" value="UniProtKB-SubCell"/>
</dbReference>
<dbReference type="SMART" id="SM00388">
    <property type="entry name" value="HisKA"/>
    <property type="match status" value="1"/>
</dbReference>
<feature type="transmembrane region" description="Helical" evidence="8">
    <location>
        <begin position="309"/>
        <end position="330"/>
    </location>
</feature>
<comment type="catalytic activity">
    <reaction evidence="1">
        <text>ATP + protein L-histidine = ADP + protein N-phospho-L-histidine.</text>
        <dbReference type="EC" id="2.7.13.3"/>
    </reaction>
</comment>